<keyword evidence="4" id="KW-1185">Reference proteome</keyword>
<evidence type="ECO:0000259" key="2">
    <source>
        <dbReference type="Pfam" id="PF08327"/>
    </source>
</evidence>
<dbReference type="EMBL" id="VTFX01000005">
    <property type="protein sequence ID" value="KAD3515453.1"/>
    <property type="molecule type" value="Genomic_DNA"/>
</dbReference>
<evidence type="ECO:0000256" key="1">
    <source>
        <dbReference type="ARBA" id="ARBA00006817"/>
    </source>
</evidence>
<sequence>MTESSFLDAPVTAGIIERRADGYALVFDRPFDVPPAHVWDVLTDPDKVARWLGTVEPGWHLGKEYRLDMGSTKITGTVLQMTPGLSLQFTWEDPLGDESVLDWQVLETRGGSLLQFRTFEDTADFLAEGAAGWQGILDAFDAVAAGRDPVGASMEQWQDLRDAYAEEFGVSPTMGHVDAEGIVFERWYAADAGEAGTAVDRAASDLGLGGEASIEITDDAGRARVLVRQPAGGGNGGSEEVSGLLAVWHQALDAAGDHLAGNPWHPSSRRLAALKTFYGSGNL</sequence>
<accession>A0A5N6MGT6</accession>
<protein>
    <recommendedName>
        <fullName evidence="2">Activator of Hsp90 ATPase homologue 1/2-like C-terminal domain-containing protein</fullName>
    </recommendedName>
</protein>
<dbReference type="Proteomes" id="UP000326852">
    <property type="component" value="Unassembled WGS sequence"/>
</dbReference>
<dbReference type="InterPro" id="IPR013538">
    <property type="entry name" value="ASHA1/2-like_C"/>
</dbReference>
<proteinExistence type="inferred from homology"/>
<evidence type="ECO:0000313" key="3">
    <source>
        <dbReference type="EMBL" id="KAD3515453.1"/>
    </source>
</evidence>
<gene>
    <name evidence="3" type="ORF">GD627_14460</name>
</gene>
<feature type="domain" description="Activator of Hsp90 ATPase homologue 1/2-like C-terminal" evidence="2">
    <location>
        <begin position="32"/>
        <end position="143"/>
    </location>
</feature>
<reference evidence="3 4" key="1">
    <citation type="submission" date="2019-08" db="EMBL/GenBank/DDBJ databases">
        <title>Arthrobacter sp. nov., isolated from plateau pika and Tibetan wild ass.</title>
        <authorList>
            <person name="Ge Y."/>
        </authorList>
    </citation>
    <scope>NUCLEOTIDE SEQUENCE [LARGE SCALE GENOMIC DNA]</scope>
    <source>
        <strain evidence="3 4">785</strain>
    </source>
</reference>
<dbReference type="SUPFAM" id="SSF55961">
    <property type="entry name" value="Bet v1-like"/>
    <property type="match status" value="1"/>
</dbReference>
<dbReference type="Gene3D" id="3.30.530.20">
    <property type="match status" value="1"/>
</dbReference>
<dbReference type="Pfam" id="PF08327">
    <property type="entry name" value="AHSA1"/>
    <property type="match status" value="1"/>
</dbReference>
<name>A0A5N6MGT6_9MICC</name>
<dbReference type="InterPro" id="IPR023393">
    <property type="entry name" value="START-like_dom_sf"/>
</dbReference>
<dbReference type="AlphaFoldDB" id="A0A5N6MGT6"/>
<organism evidence="3 4">
    <name type="scientific">Arthrobacter yangruifuii</name>
    <dbReference type="NCBI Taxonomy" id="2606616"/>
    <lineage>
        <taxon>Bacteria</taxon>
        <taxon>Bacillati</taxon>
        <taxon>Actinomycetota</taxon>
        <taxon>Actinomycetes</taxon>
        <taxon>Micrococcales</taxon>
        <taxon>Micrococcaceae</taxon>
        <taxon>Arthrobacter</taxon>
    </lineage>
</organism>
<comment type="similarity">
    <text evidence="1">Belongs to the AHA1 family.</text>
</comment>
<dbReference type="RefSeq" id="WP_152273052.1">
    <property type="nucleotide sequence ID" value="NZ_VTFX01000005.1"/>
</dbReference>
<evidence type="ECO:0000313" key="4">
    <source>
        <dbReference type="Proteomes" id="UP000326852"/>
    </source>
</evidence>
<comment type="caution">
    <text evidence="3">The sequence shown here is derived from an EMBL/GenBank/DDBJ whole genome shotgun (WGS) entry which is preliminary data.</text>
</comment>